<dbReference type="Proteomes" id="UP000006683">
    <property type="component" value="Chromosome"/>
</dbReference>
<organism evidence="2 3">
    <name type="scientific">Ferrimonas balearica (strain DSM 9799 / CCM 4581 / KCTC 23876 / PAT)</name>
    <dbReference type="NCBI Taxonomy" id="550540"/>
    <lineage>
        <taxon>Bacteria</taxon>
        <taxon>Pseudomonadati</taxon>
        <taxon>Pseudomonadota</taxon>
        <taxon>Gammaproteobacteria</taxon>
        <taxon>Alteromonadales</taxon>
        <taxon>Ferrimonadaceae</taxon>
        <taxon>Ferrimonas</taxon>
    </lineage>
</organism>
<name>E1ST72_FERBD</name>
<dbReference type="RefSeq" id="WP_013345425.1">
    <property type="nucleotide sequence ID" value="NC_014541.1"/>
</dbReference>
<evidence type="ECO:0000256" key="1">
    <source>
        <dbReference type="SAM" id="Phobius"/>
    </source>
</evidence>
<keyword evidence="3" id="KW-1185">Reference proteome</keyword>
<feature type="transmembrane region" description="Helical" evidence="1">
    <location>
        <begin position="21"/>
        <end position="47"/>
    </location>
</feature>
<keyword evidence="1" id="KW-0812">Transmembrane</keyword>
<keyword evidence="1" id="KW-1133">Transmembrane helix</keyword>
<feature type="transmembrane region" description="Helical" evidence="1">
    <location>
        <begin position="67"/>
        <end position="87"/>
    </location>
</feature>
<protein>
    <recommendedName>
        <fullName evidence="4">Integral membrane protein</fullName>
    </recommendedName>
</protein>
<dbReference type="eggNOG" id="COG5523">
    <property type="taxonomic scope" value="Bacteria"/>
</dbReference>
<feature type="transmembrane region" description="Helical" evidence="1">
    <location>
        <begin position="168"/>
        <end position="201"/>
    </location>
</feature>
<dbReference type="PANTHER" id="PTHR40076">
    <property type="entry name" value="MEMBRANE PROTEIN-RELATED"/>
    <property type="match status" value="1"/>
</dbReference>
<dbReference type="EMBL" id="CP002209">
    <property type="protein sequence ID" value="ADN76119.1"/>
    <property type="molecule type" value="Genomic_DNA"/>
</dbReference>
<feature type="transmembrane region" description="Helical" evidence="1">
    <location>
        <begin position="127"/>
        <end position="148"/>
    </location>
</feature>
<dbReference type="PANTHER" id="PTHR40076:SF1">
    <property type="entry name" value="MEMBRANE PROTEIN"/>
    <property type="match status" value="1"/>
</dbReference>
<dbReference type="KEGG" id="fbl:Fbal_1916"/>
<evidence type="ECO:0000313" key="2">
    <source>
        <dbReference type="EMBL" id="ADN76119.1"/>
    </source>
</evidence>
<dbReference type="STRING" id="550540.Fbal_1916"/>
<dbReference type="InterPro" id="IPR010380">
    <property type="entry name" value="DUF975"/>
</dbReference>
<dbReference type="OrthoDB" id="5915045at2"/>
<feature type="transmembrane region" description="Helical" evidence="1">
    <location>
        <begin position="99"/>
        <end position="121"/>
    </location>
</feature>
<dbReference type="GeneID" id="67182128"/>
<accession>E1ST72</accession>
<gene>
    <name evidence="2" type="ordered locus">Fbal_1916</name>
</gene>
<reference evidence="2 3" key="1">
    <citation type="journal article" date="2010" name="Stand. Genomic Sci.">
        <title>Complete genome sequence of Ferrimonas balearica type strain (PAT).</title>
        <authorList>
            <person name="Nolan M."/>
            <person name="Sikorski J."/>
            <person name="Davenport K."/>
            <person name="Lucas S."/>
            <person name="Glavina Del Rio T."/>
            <person name="Tice H."/>
            <person name="Cheng J."/>
            <person name="Goodwin L."/>
            <person name="Pitluck S."/>
            <person name="Liolios K."/>
            <person name="Ivanova N."/>
            <person name="Mavromatis K."/>
            <person name="Ovchinnikova G."/>
            <person name="Pati A."/>
            <person name="Chen A."/>
            <person name="Palaniappan K."/>
            <person name="Land M."/>
            <person name="Hauser L."/>
            <person name="Chang Y."/>
            <person name="Jeffries C."/>
            <person name="Tapia R."/>
            <person name="Brettin T."/>
            <person name="Detter J."/>
            <person name="Han C."/>
            <person name="Yasawong M."/>
            <person name="Rohde M."/>
            <person name="Tindall B."/>
            <person name="Goker M."/>
            <person name="Woyke T."/>
            <person name="Bristow J."/>
            <person name="Eisen J."/>
            <person name="Markowitz V."/>
            <person name="Hugenholtz P."/>
            <person name="Kyrpides N."/>
            <person name="Klenk H."/>
            <person name="Lapidus A."/>
        </authorList>
    </citation>
    <scope>NUCLEOTIDE SEQUENCE [LARGE SCALE GENOMIC DNA]</scope>
    <source>
        <strain evidence="3">DSM 9799 / CCM 4581 / KCTC 23876 / PAT</strain>
    </source>
</reference>
<sequence length="239" mass="26144">MQKLDVFAVLREAWDLTRQNLNPLLGASLLTFAILVACAMVLVQIYASMQGLDLTDAEQLQQAMQPIQLVLVILLAPFEASLAYMGWRRATGQDTSLTMLFRSFAMALPLALIALVTAVLVNLGLALLILPGVYLMAVLSQANLYYLFHQGSPMKAMIDSAKVVHGQLFAVITLYSAMIAIMMLAMIPMGLGLVLAIPMFFHMKGVLFRELFPELSPDAPVEATPEANDNARSDSHFEA</sequence>
<evidence type="ECO:0008006" key="4">
    <source>
        <dbReference type="Google" id="ProtNLM"/>
    </source>
</evidence>
<keyword evidence="1" id="KW-0472">Membrane</keyword>
<evidence type="ECO:0000313" key="3">
    <source>
        <dbReference type="Proteomes" id="UP000006683"/>
    </source>
</evidence>
<proteinExistence type="predicted"/>
<dbReference type="HOGENOM" id="CLU_073576_1_0_6"/>
<dbReference type="AlphaFoldDB" id="E1ST72"/>